<dbReference type="SUPFAM" id="SSF55729">
    <property type="entry name" value="Acyl-CoA N-acyltransferases (Nat)"/>
    <property type="match status" value="1"/>
</dbReference>
<dbReference type="InterPro" id="IPR016181">
    <property type="entry name" value="Acyl_CoA_acyltransferase"/>
</dbReference>
<dbReference type="Gene3D" id="3.40.630.30">
    <property type="match status" value="1"/>
</dbReference>
<evidence type="ECO:0000313" key="3">
    <source>
        <dbReference type="Proteomes" id="UP000579281"/>
    </source>
</evidence>
<proteinExistence type="predicted"/>
<dbReference type="RefSeq" id="WP_184310313.1">
    <property type="nucleotide sequence ID" value="NZ_JACHEN010000009.1"/>
</dbReference>
<dbReference type="Pfam" id="PF13527">
    <property type="entry name" value="Acetyltransf_9"/>
    <property type="match status" value="1"/>
</dbReference>
<gene>
    <name evidence="2" type="ORF">HNQ80_001852</name>
</gene>
<reference evidence="2 3" key="1">
    <citation type="submission" date="2020-08" db="EMBL/GenBank/DDBJ databases">
        <title>Genomic Encyclopedia of Type Strains, Phase IV (KMG-IV): sequencing the most valuable type-strain genomes for metagenomic binning, comparative biology and taxonomic classification.</title>
        <authorList>
            <person name="Goeker M."/>
        </authorList>
    </citation>
    <scope>NUCLEOTIDE SEQUENCE [LARGE SCALE GENOMIC DNA]</scope>
    <source>
        <strain evidence="2 3">DSM 103526</strain>
    </source>
</reference>
<evidence type="ECO:0000259" key="1">
    <source>
        <dbReference type="PROSITE" id="PS51186"/>
    </source>
</evidence>
<sequence length="282" mass="33404">MITMTNGFTATKDFKNQYNELMMHVFGFSFDKWYDRNIWDDSYECYSMIENGIMIANVSVSKMKLRINNLPHDYLQFGAVATREEYRGKGVAKKIIEHIMDLYPNTPSFLIANDSVLTFYPKFGFVPVDDQQPYISCNLKDDEEMIRLDIADPKVEQYLKERNQFSKVFDCTNPYGINWFHLLYEFHKDIYDIPQLEAMMIARQQGNTLVIYDLVATKRIRYEELLPNLHFPGVEMIKFGFNPDWLEIPYKTMKYKLEDSTLFVKGDFKVQTKYIMPLCIRT</sequence>
<protein>
    <submittedName>
        <fullName evidence="2">Putative N-acetyltransferase YhbS</fullName>
    </submittedName>
</protein>
<dbReference type="Proteomes" id="UP000579281">
    <property type="component" value="Unassembled WGS sequence"/>
</dbReference>
<evidence type="ECO:0000313" key="2">
    <source>
        <dbReference type="EMBL" id="MBB6215763.1"/>
    </source>
</evidence>
<keyword evidence="2" id="KW-0808">Transferase</keyword>
<dbReference type="InterPro" id="IPR000182">
    <property type="entry name" value="GNAT_dom"/>
</dbReference>
<name>A0A841KQR8_9FIRM</name>
<feature type="domain" description="N-acetyltransferase" evidence="1">
    <location>
        <begin position="5"/>
        <end position="149"/>
    </location>
</feature>
<accession>A0A841KQR8</accession>
<keyword evidence="3" id="KW-1185">Reference proteome</keyword>
<dbReference type="PROSITE" id="PS51186">
    <property type="entry name" value="GNAT"/>
    <property type="match status" value="1"/>
</dbReference>
<dbReference type="AlphaFoldDB" id="A0A841KQR8"/>
<dbReference type="EMBL" id="JACHEN010000009">
    <property type="protein sequence ID" value="MBB6215763.1"/>
    <property type="molecule type" value="Genomic_DNA"/>
</dbReference>
<dbReference type="CDD" id="cd04301">
    <property type="entry name" value="NAT_SF"/>
    <property type="match status" value="1"/>
</dbReference>
<dbReference type="GO" id="GO:0016747">
    <property type="term" value="F:acyltransferase activity, transferring groups other than amino-acyl groups"/>
    <property type="evidence" value="ECO:0007669"/>
    <property type="project" value="InterPro"/>
</dbReference>
<comment type="caution">
    <text evidence="2">The sequence shown here is derived from an EMBL/GenBank/DDBJ whole genome shotgun (WGS) entry which is preliminary data.</text>
</comment>
<organism evidence="2 3">
    <name type="scientific">Anaerosolibacter carboniphilus</name>
    <dbReference type="NCBI Taxonomy" id="1417629"/>
    <lineage>
        <taxon>Bacteria</taxon>
        <taxon>Bacillati</taxon>
        <taxon>Bacillota</taxon>
        <taxon>Clostridia</taxon>
        <taxon>Peptostreptococcales</taxon>
        <taxon>Thermotaleaceae</taxon>
        <taxon>Anaerosolibacter</taxon>
    </lineage>
</organism>